<evidence type="ECO:0000256" key="2">
    <source>
        <dbReference type="ARBA" id="ARBA00023125"/>
    </source>
</evidence>
<evidence type="ECO:0000259" key="4">
    <source>
        <dbReference type="PROSITE" id="PS50949"/>
    </source>
</evidence>
<accession>A0A1C6KB76</accession>
<dbReference type="Gene3D" id="1.10.10.10">
    <property type="entry name" value="Winged helix-like DNA-binding domain superfamily/Winged helix DNA-binding domain"/>
    <property type="match status" value="1"/>
</dbReference>
<evidence type="ECO:0000256" key="1">
    <source>
        <dbReference type="ARBA" id="ARBA00023015"/>
    </source>
</evidence>
<keyword evidence="3" id="KW-0804">Transcription</keyword>
<dbReference type="InterPro" id="IPR036388">
    <property type="entry name" value="WH-like_DNA-bd_sf"/>
</dbReference>
<dbReference type="PANTHER" id="PTHR38445">
    <property type="entry name" value="HTH-TYPE TRANSCRIPTIONAL REPRESSOR YTRA"/>
    <property type="match status" value="1"/>
</dbReference>
<protein>
    <submittedName>
        <fullName evidence="5">DNA-binding transcriptional regulator FrlR</fullName>
    </submittedName>
</protein>
<dbReference type="EMBL" id="FMHG01000006">
    <property type="protein sequence ID" value="SCJ91594.1"/>
    <property type="molecule type" value="Genomic_DNA"/>
</dbReference>
<sequence length="131" mass="14776">MQIDTSGDRPIFLQIADQIEDAVFTGVFPEGQQVPSTTEISAQWQINPHTVLKGMNLLVEQEILFKKRGLGMFVKEGACARIRTKRQQSFFDRYVASLVAEAKKLDLTREQVVALIERGYIDDRDTDTGAD</sequence>
<dbReference type="SUPFAM" id="SSF46785">
    <property type="entry name" value="Winged helix' DNA-binding domain"/>
    <property type="match status" value="1"/>
</dbReference>
<gene>
    <name evidence="5" type="primary">mngR</name>
    <name evidence="5" type="ORF">SAMEA3545359_02852</name>
</gene>
<feature type="domain" description="HTH gntR-type" evidence="4">
    <location>
        <begin position="9"/>
        <end position="77"/>
    </location>
</feature>
<name>A0A1C6KB76_9FIRM</name>
<dbReference type="AlphaFoldDB" id="A0A1C6KB76"/>
<evidence type="ECO:0000256" key="3">
    <source>
        <dbReference type="ARBA" id="ARBA00023163"/>
    </source>
</evidence>
<dbReference type="GO" id="GO:0003700">
    <property type="term" value="F:DNA-binding transcription factor activity"/>
    <property type="evidence" value="ECO:0007669"/>
    <property type="project" value="InterPro"/>
</dbReference>
<reference evidence="5" key="1">
    <citation type="submission" date="2015-09" db="EMBL/GenBank/DDBJ databases">
        <authorList>
            <consortium name="Pathogen Informatics"/>
        </authorList>
    </citation>
    <scope>NUCLEOTIDE SEQUENCE</scope>
    <source>
        <strain evidence="5">2789STDY5834896</strain>
    </source>
</reference>
<dbReference type="InterPro" id="IPR000524">
    <property type="entry name" value="Tscrpt_reg_HTH_GntR"/>
</dbReference>
<dbReference type="CDD" id="cd07377">
    <property type="entry name" value="WHTH_GntR"/>
    <property type="match status" value="1"/>
</dbReference>
<proteinExistence type="predicted"/>
<dbReference type="PROSITE" id="PS50949">
    <property type="entry name" value="HTH_GNTR"/>
    <property type="match status" value="1"/>
</dbReference>
<evidence type="ECO:0000313" key="5">
    <source>
        <dbReference type="EMBL" id="SCJ91594.1"/>
    </source>
</evidence>
<dbReference type="Pfam" id="PF00392">
    <property type="entry name" value="GntR"/>
    <property type="match status" value="1"/>
</dbReference>
<dbReference type="GO" id="GO:0003677">
    <property type="term" value="F:DNA binding"/>
    <property type="evidence" value="ECO:0007669"/>
    <property type="project" value="UniProtKB-KW"/>
</dbReference>
<keyword evidence="1" id="KW-0805">Transcription regulation</keyword>
<organism evidence="5">
    <name type="scientific">uncultured Anaerotruncus sp</name>
    <dbReference type="NCBI Taxonomy" id="905011"/>
    <lineage>
        <taxon>Bacteria</taxon>
        <taxon>Bacillati</taxon>
        <taxon>Bacillota</taxon>
        <taxon>Clostridia</taxon>
        <taxon>Eubacteriales</taxon>
        <taxon>Oscillospiraceae</taxon>
        <taxon>Anaerotruncus</taxon>
        <taxon>environmental samples</taxon>
    </lineage>
</organism>
<keyword evidence="2 5" id="KW-0238">DNA-binding</keyword>
<dbReference type="PANTHER" id="PTHR38445:SF10">
    <property type="entry name" value="GNTR-FAMILY TRANSCRIPTIONAL REGULATOR"/>
    <property type="match status" value="1"/>
</dbReference>
<dbReference type="InterPro" id="IPR036390">
    <property type="entry name" value="WH_DNA-bd_sf"/>
</dbReference>
<dbReference type="SMART" id="SM00345">
    <property type="entry name" value="HTH_GNTR"/>
    <property type="match status" value="1"/>
</dbReference>